<gene>
    <name evidence="1" type="ORF">ACFFTL_47145</name>
</gene>
<keyword evidence="2" id="KW-1185">Reference proteome</keyword>
<dbReference type="EMBL" id="JBHMCG010000227">
    <property type="protein sequence ID" value="MFB9579626.1"/>
    <property type="molecule type" value="Genomic_DNA"/>
</dbReference>
<accession>A0ABV5RPM3</accession>
<dbReference type="Proteomes" id="UP001589710">
    <property type="component" value="Unassembled WGS sequence"/>
</dbReference>
<organism evidence="1 2">
    <name type="scientific">Streptomyces yanii</name>
    <dbReference type="NCBI Taxonomy" id="78510"/>
    <lineage>
        <taxon>Bacteria</taxon>
        <taxon>Bacillati</taxon>
        <taxon>Actinomycetota</taxon>
        <taxon>Actinomycetes</taxon>
        <taxon>Kitasatosporales</taxon>
        <taxon>Streptomycetaceae</taxon>
        <taxon>Streptomyces</taxon>
    </lineage>
</organism>
<evidence type="ECO:0000313" key="2">
    <source>
        <dbReference type="Proteomes" id="UP001589710"/>
    </source>
</evidence>
<protein>
    <recommendedName>
        <fullName evidence="3">Acetoacetate--CoA ligase</fullName>
    </recommendedName>
</protein>
<evidence type="ECO:0008006" key="3">
    <source>
        <dbReference type="Google" id="ProtNLM"/>
    </source>
</evidence>
<name>A0ABV5RPM3_9ACTN</name>
<comment type="caution">
    <text evidence="1">The sequence shown here is derived from an EMBL/GenBank/DDBJ whole genome shotgun (WGS) entry which is preliminary data.</text>
</comment>
<sequence length="89" mass="10184">MNTDTDLLWSPSRSTAESSNVAAFMRWLSTTRGLSFSGYTELWRWSTTDVPAFWSAVWEFYGLDVPLDQVAEGYKAMDERRAIKALLKP</sequence>
<dbReference type="RefSeq" id="WP_345518832.1">
    <property type="nucleotide sequence ID" value="NZ_BAAAXD010000048.1"/>
</dbReference>
<reference evidence="1 2" key="1">
    <citation type="submission" date="2024-09" db="EMBL/GenBank/DDBJ databases">
        <authorList>
            <person name="Sun Q."/>
            <person name="Mori K."/>
        </authorList>
    </citation>
    <scope>NUCLEOTIDE SEQUENCE [LARGE SCALE GENOMIC DNA]</scope>
    <source>
        <strain evidence="1 2">JCM 3331</strain>
    </source>
</reference>
<evidence type="ECO:0000313" key="1">
    <source>
        <dbReference type="EMBL" id="MFB9579626.1"/>
    </source>
</evidence>
<proteinExistence type="predicted"/>